<evidence type="ECO:0000259" key="7">
    <source>
        <dbReference type="Pfam" id="PF04545"/>
    </source>
</evidence>
<evidence type="ECO:0000259" key="6">
    <source>
        <dbReference type="Pfam" id="PF04542"/>
    </source>
</evidence>
<dbReference type="InterPro" id="IPR013324">
    <property type="entry name" value="RNA_pol_sigma_r3/r4-like"/>
</dbReference>
<evidence type="ECO:0000256" key="5">
    <source>
        <dbReference type="ARBA" id="ARBA00023163"/>
    </source>
</evidence>
<feature type="domain" description="RNA polymerase sigma-70 region 2" evidence="6">
    <location>
        <begin position="48"/>
        <end position="111"/>
    </location>
</feature>
<keyword evidence="9" id="KW-1185">Reference proteome</keyword>
<dbReference type="InterPro" id="IPR007627">
    <property type="entry name" value="RNA_pol_sigma70_r2"/>
</dbReference>
<accession>A0A6L9SGY2</accession>
<keyword evidence="4" id="KW-0238">DNA-binding</keyword>
<evidence type="ECO:0000256" key="4">
    <source>
        <dbReference type="ARBA" id="ARBA00023125"/>
    </source>
</evidence>
<dbReference type="Pfam" id="PF04542">
    <property type="entry name" value="Sigma70_r2"/>
    <property type="match status" value="1"/>
</dbReference>
<comment type="similarity">
    <text evidence="1">Belongs to the sigma-70 factor family. ECF subfamily.</text>
</comment>
<comment type="caution">
    <text evidence="8">The sequence shown here is derived from an EMBL/GenBank/DDBJ whole genome shotgun (WGS) entry which is preliminary data.</text>
</comment>
<dbReference type="AlphaFoldDB" id="A0A6L9SGY2"/>
<dbReference type="GO" id="GO:0016987">
    <property type="term" value="F:sigma factor activity"/>
    <property type="evidence" value="ECO:0007669"/>
    <property type="project" value="UniProtKB-KW"/>
</dbReference>
<dbReference type="SUPFAM" id="SSF88659">
    <property type="entry name" value="Sigma3 and sigma4 domains of RNA polymerase sigma factors"/>
    <property type="match status" value="1"/>
</dbReference>
<dbReference type="GO" id="GO:0006352">
    <property type="term" value="P:DNA-templated transcription initiation"/>
    <property type="evidence" value="ECO:0007669"/>
    <property type="project" value="InterPro"/>
</dbReference>
<evidence type="ECO:0000256" key="3">
    <source>
        <dbReference type="ARBA" id="ARBA00023082"/>
    </source>
</evidence>
<keyword evidence="2" id="KW-0805">Transcription regulation</keyword>
<evidence type="ECO:0000313" key="9">
    <source>
        <dbReference type="Proteomes" id="UP000475214"/>
    </source>
</evidence>
<evidence type="ECO:0000256" key="1">
    <source>
        <dbReference type="ARBA" id="ARBA00010641"/>
    </source>
</evidence>
<dbReference type="PANTHER" id="PTHR43133">
    <property type="entry name" value="RNA POLYMERASE ECF-TYPE SIGMA FACTO"/>
    <property type="match status" value="1"/>
</dbReference>
<evidence type="ECO:0000256" key="2">
    <source>
        <dbReference type="ARBA" id="ARBA00023015"/>
    </source>
</evidence>
<dbReference type="InterPro" id="IPR007630">
    <property type="entry name" value="RNA_pol_sigma70_r4"/>
</dbReference>
<dbReference type="RefSeq" id="WP_163744913.1">
    <property type="nucleotide sequence ID" value="NZ_JAAGOA010000034.1"/>
</dbReference>
<reference evidence="8 9" key="1">
    <citation type="submission" date="2020-02" db="EMBL/GenBank/DDBJ databases">
        <authorList>
            <person name="Li X.-J."/>
            <person name="Han X.-M."/>
        </authorList>
    </citation>
    <scope>NUCLEOTIDE SEQUENCE [LARGE SCALE GENOMIC DNA]</scope>
    <source>
        <strain evidence="8 9">CCTCC AB 2017055</strain>
    </source>
</reference>
<dbReference type="EMBL" id="JAAGOA010000034">
    <property type="protein sequence ID" value="NEE04407.1"/>
    <property type="molecule type" value="Genomic_DNA"/>
</dbReference>
<dbReference type="InterPro" id="IPR014284">
    <property type="entry name" value="RNA_pol_sigma-70_dom"/>
</dbReference>
<dbReference type="Pfam" id="PF04545">
    <property type="entry name" value="Sigma70_r4"/>
    <property type="match status" value="1"/>
</dbReference>
<dbReference type="PANTHER" id="PTHR43133:SF8">
    <property type="entry name" value="RNA POLYMERASE SIGMA FACTOR HI_1459-RELATED"/>
    <property type="match status" value="1"/>
</dbReference>
<dbReference type="SUPFAM" id="SSF88946">
    <property type="entry name" value="Sigma2 domain of RNA polymerase sigma factors"/>
    <property type="match status" value="1"/>
</dbReference>
<evidence type="ECO:0000313" key="8">
    <source>
        <dbReference type="EMBL" id="NEE04407.1"/>
    </source>
</evidence>
<sequence length="213" mass="23800">MDSVARRNAESLLPAQEEPVRGTEQFAHVLAAAQANAGWAFERIFHLFAPRVRSFLQARGSLEPDELTNDVFMAVFRAVARFEGDESAFRAWLFTIAHHRLIDERRQHARRGSVVPSDLTEYHDESGGDVESEAMAILDRDWVGDLLSQLVPAQRDVLLLRVVADLTVDQIAHVVGKSPGAVKALQRRGLGALRRLLEQQGVPLQRSTDVFQD</sequence>
<feature type="domain" description="RNA polymerase sigma-70 region 4" evidence="7">
    <location>
        <begin position="146"/>
        <end position="194"/>
    </location>
</feature>
<organism evidence="8 9">
    <name type="scientific">Phytoactinopolyspora halotolerans</name>
    <dbReference type="NCBI Taxonomy" id="1981512"/>
    <lineage>
        <taxon>Bacteria</taxon>
        <taxon>Bacillati</taxon>
        <taxon>Actinomycetota</taxon>
        <taxon>Actinomycetes</taxon>
        <taxon>Jiangellales</taxon>
        <taxon>Jiangellaceae</taxon>
        <taxon>Phytoactinopolyspora</taxon>
    </lineage>
</organism>
<gene>
    <name evidence="8" type="ORF">G1H10_29995</name>
</gene>
<protein>
    <submittedName>
        <fullName evidence="8">RNA polymerase sigma factor</fullName>
    </submittedName>
</protein>
<dbReference type="Gene3D" id="1.10.10.10">
    <property type="entry name" value="Winged helix-like DNA-binding domain superfamily/Winged helix DNA-binding domain"/>
    <property type="match status" value="1"/>
</dbReference>
<keyword evidence="3" id="KW-0731">Sigma factor</keyword>
<dbReference type="Gene3D" id="1.10.1740.10">
    <property type="match status" value="1"/>
</dbReference>
<dbReference type="Proteomes" id="UP000475214">
    <property type="component" value="Unassembled WGS sequence"/>
</dbReference>
<dbReference type="InterPro" id="IPR013325">
    <property type="entry name" value="RNA_pol_sigma_r2"/>
</dbReference>
<dbReference type="InterPro" id="IPR039425">
    <property type="entry name" value="RNA_pol_sigma-70-like"/>
</dbReference>
<dbReference type="InterPro" id="IPR036388">
    <property type="entry name" value="WH-like_DNA-bd_sf"/>
</dbReference>
<name>A0A6L9SGY2_9ACTN</name>
<keyword evidence="5" id="KW-0804">Transcription</keyword>
<proteinExistence type="inferred from homology"/>
<dbReference type="GO" id="GO:0003677">
    <property type="term" value="F:DNA binding"/>
    <property type="evidence" value="ECO:0007669"/>
    <property type="project" value="UniProtKB-KW"/>
</dbReference>
<dbReference type="NCBIfam" id="TIGR02937">
    <property type="entry name" value="sigma70-ECF"/>
    <property type="match status" value="1"/>
</dbReference>